<evidence type="ECO:0000313" key="5">
    <source>
        <dbReference type="EMBL" id="GHA60421.1"/>
    </source>
</evidence>
<proteinExistence type="inferred from homology"/>
<evidence type="ECO:0000256" key="1">
    <source>
        <dbReference type="ARBA" id="ARBA00001933"/>
    </source>
</evidence>
<dbReference type="Pfam" id="PF00266">
    <property type="entry name" value="Aminotran_5"/>
    <property type="match status" value="1"/>
</dbReference>
<comment type="cofactor">
    <cofactor evidence="1">
        <name>pyridoxal 5'-phosphate</name>
        <dbReference type="ChEBI" id="CHEBI:597326"/>
    </cofactor>
</comment>
<evidence type="ECO:0000259" key="4">
    <source>
        <dbReference type="Pfam" id="PF00266"/>
    </source>
</evidence>
<keyword evidence="6" id="KW-1185">Reference proteome</keyword>
<protein>
    <submittedName>
        <fullName evidence="5">Septum site-determining protein</fullName>
    </submittedName>
</protein>
<dbReference type="PANTHER" id="PTHR21152">
    <property type="entry name" value="AMINOTRANSFERASE CLASS V"/>
    <property type="match status" value="1"/>
</dbReference>
<gene>
    <name evidence="5" type="ORF">GCM10008927_27440</name>
</gene>
<keyword evidence="3" id="KW-0663">Pyridoxal phosphate</keyword>
<dbReference type="InterPro" id="IPR000192">
    <property type="entry name" value="Aminotrans_V_dom"/>
</dbReference>
<accession>A0ABQ3D6I7</accession>
<dbReference type="RefSeq" id="WP_189641304.1">
    <property type="nucleotide sequence ID" value="NZ_BMZF01000010.1"/>
</dbReference>
<organism evidence="5 6">
    <name type="scientific">Paramylibacter ulvae</name>
    <dbReference type="NCBI Taxonomy" id="1651968"/>
    <lineage>
        <taxon>Bacteria</taxon>
        <taxon>Pseudomonadati</taxon>
        <taxon>Pseudomonadota</taxon>
        <taxon>Alphaproteobacteria</taxon>
        <taxon>Rhodobacterales</taxon>
        <taxon>Paracoccaceae</taxon>
        <taxon>Paramylibacter</taxon>
    </lineage>
</organism>
<reference evidence="6" key="1">
    <citation type="journal article" date="2019" name="Int. J. Syst. Evol. Microbiol.">
        <title>The Global Catalogue of Microorganisms (GCM) 10K type strain sequencing project: providing services to taxonomists for standard genome sequencing and annotation.</title>
        <authorList>
            <consortium name="The Broad Institute Genomics Platform"/>
            <consortium name="The Broad Institute Genome Sequencing Center for Infectious Disease"/>
            <person name="Wu L."/>
            <person name="Ma J."/>
        </authorList>
    </citation>
    <scope>NUCLEOTIDE SEQUENCE [LARGE SCALE GENOMIC DNA]</scope>
    <source>
        <strain evidence="6">KCTC 32465</strain>
    </source>
</reference>
<comment type="similarity">
    <text evidence="2">Belongs to the class-V pyridoxal-phosphate-dependent aminotransferase family.</text>
</comment>
<evidence type="ECO:0000313" key="6">
    <source>
        <dbReference type="Proteomes" id="UP000634455"/>
    </source>
</evidence>
<dbReference type="InterPro" id="IPR015421">
    <property type="entry name" value="PyrdxlP-dep_Trfase_major"/>
</dbReference>
<dbReference type="PIRSF" id="PIRSF000524">
    <property type="entry name" value="SPT"/>
    <property type="match status" value="1"/>
</dbReference>
<dbReference type="Gene3D" id="3.40.640.10">
    <property type="entry name" value="Type I PLP-dependent aspartate aminotransferase-like (Major domain)"/>
    <property type="match status" value="1"/>
</dbReference>
<dbReference type="InterPro" id="IPR015424">
    <property type="entry name" value="PyrdxlP-dep_Trfase"/>
</dbReference>
<dbReference type="InterPro" id="IPR015422">
    <property type="entry name" value="PyrdxlP-dep_Trfase_small"/>
</dbReference>
<dbReference type="InterPro" id="IPR024169">
    <property type="entry name" value="SP_NH2Trfase/AEP_transaminase"/>
</dbReference>
<comment type="caution">
    <text evidence="5">The sequence shown here is derived from an EMBL/GenBank/DDBJ whole genome shotgun (WGS) entry which is preliminary data.</text>
</comment>
<evidence type="ECO:0000256" key="3">
    <source>
        <dbReference type="ARBA" id="ARBA00022898"/>
    </source>
</evidence>
<feature type="domain" description="Aminotransferase class V" evidence="4">
    <location>
        <begin position="72"/>
        <end position="309"/>
    </location>
</feature>
<evidence type="ECO:0000256" key="2">
    <source>
        <dbReference type="ARBA" id="ARBA00009236"/>
    </source>
</evidence>
<name>A0ABQ3D6I7_9RHOB</name>
<dbReference type="Gene3D" id="3.90.1150.10">
    <property type="entry name" value="Aspartate Aminotransferase, domain 1"/>
    <property type="match status" value="1"/>
</dbReference>
<dbReference type="PANTHER" id="PTHR21152:SF40">
    <property type="entry name" value="ALANINE--GLYOXYLATE AMINOTRANSFERASE"/>
    <property type="match status" value="1"/>
</dbReference>
<dbReference type="EMBL" id="BMZF01000010">
    <property type="protein sequence ID" value="GHA60421.1"/>
    <property type="molecule type" value="Genomic_DNA"/>
</dbReference>
<sequence>MSLHHGRTILAIPGPSVMPERVIRAMHRASPNIYEGEMIDMTATILPDLKQVARTTGNVAIYIGNGHAAWEASINNTLNAGDKVLVLGTGRFGPGWGDMGKSLGIDVELMNFGMHADADPLQVCERLLADKSHDIRAVLTVQTDTASSVQNDIPALRKAIDDANHPALFMVDCIASLGCEPHEMDQWGVDVMVSACQKGLMTPAGLAFVFFNEKAQEAHKNVSPSLYWDWTTRAKPDVYYQHFGGTAPTHHLYALREALDMIVHEEGIENVWARHETFANAIWSAIERWGDTGTMWHNIENRSKRSLAVSSIQTTPDVGGILRHDCEHLAGVTLGIGLGMAQPNTPEYAQYFRIGHMGHLNVHMVMGTLGAIDFALKRNKIPHGDDALSAASAVIASHNFG</sequence>
<dbReference type="SUPFAM" id="SSF53383">
    <property type="entry name" value="PLP-dependent transferases"/>
    <property type="match status" value="1"/>
</dbReference>
<dbReference type="Proteomes" id="UP000634455">
    <property type="component" value="Unassembled WGS sequence"/>
</dbReference>